<reference evidence="4" key="1">
    <citation type="submission" date="2018-08" db="EMBL/GenBank/DDBJ databases">
        <authorList>
            <person name="Rodrigo-Torres L."/>
            <person name="Arahal R. D."/>
            <person name="Lucena T."/>
        </authorList>
    </citation>
    <scope>NUCLEOTIDE SEQUENCE [LARGE SCALE GENOMIC DNA]</scope>
    <source>
        <strain evidence="4">CECT 7235</strain>
    </source>
</reference>
<keyword evidence="4" id="KW-1185">Reference proteome</keyword>
<feature type="transmembrane region" description="Helical" evidence="1">
    <location>
        <begin position="104"/>
        <end position="128"/>
    </location>
</feature>
<gene>
    <name evidence="3" type="ORF">ROE7235_00874</name>
</gene>
<feature type="transmembrane region" description="Helical" evidence="1">
    <location>
        <begin position="66"/>
        <end position="84"/>
    </location>
</feature>
<evidence type="ECO:0000313" key="3">
    <source>
        <dbReference type="EMBL" id="SUZ31139.1"/>
    </source>
</evidence>
<keyword evidence="1" id="KW-0812">Transmembrane</keyword>
<keyword evidence="1" id="KW-1133">Transmembrane helix</keyword>
<sequence length="209" mass="22532">MKPQEQLAAFVQDGLRAGHKADVLRAALLAEGWSQAEVSAALDGWSDHGLGLPVPRPQTQANGQDAVLYGLMFVALLAVTYNLVDLGFDLIAIWLPDPLQDRPYFGATQSMRWSVALLVVALPLFLWLDRRAARALGKDPGQRRAPLRRKFGVLTLFLAALALLGAAVAVVYAGLMGVVTAQFTAKVALVVTIAALVIAWFRDFLEEAG</sequence>
<name>A0A3B0MNF2_9RHOB</name>
<organism evidence="3 4">
    <name type="scientific">Roseinatronobacter ekhonensis</name>
    <dbReference type="NCBI Taxonomy" id="254356"/>
    <lineage>
        <taxon>Bacteria</taxon>
        <taxon>Pseudomonadati</taxon>
        <taxon>Pseudomonadota</taxon>
        <taxon>Alphaproteobacteria</taxon>
        <taxon>Rhodobacterales</taxon>
        <taxon>Paracoccaceae</taxon>
        <taxon>Roseinatronobacter</taxon>
    </lineage>
</organism>
<evidence type="ECO:0000313" key="4">
    <source>
        <dbReference type="Proteomes" id="UP000272908"/>
    </source>
</evidence>
<evidence type="ECO:0000259" key="2">
    <source>
        <dbReference type="Pfam" id="PF18920"/>
    </source>
</evidence>
<feature type="transmembrane region" description="Helical" evidence="1">
    <location>
        <begin position="181"/>
        <end position="201"/>
    </location>
</feature>
<dbReference type="AlphaFoldDB" id="A0A3B0MNF2"/>
<dbReference type="RefSeq" id="WP_121093442.1">
    <property type="nucleotide sequence ID" value="NZ_UIHC01000006.1"/>
</dbReference>
<proteinExistence type="predicted"/>
<evidence type="ECO:0000256" key="1">
    <source>
        <dbReference type="SAM" id="Phobius"/>
    </source>
</evidence>
<feature type="transmembrane region" description="Helical" evidence="1">
    <location>
        <begin position="151"/>
        <end position="175"/>
    </location>
</feature>
<accession>A0A3B0MNF2</accession>
<keyword evidence="1" id="KW-0472">Membrane</keyword>
<protein>
    <recommendedName>
        <fullName evidence="2">DUF5671 domain-containing protein</fullName>
    </recommendedName>
</protein>
<dbReference type="InterPro" id="IPR043728">
    <property type="entry name" value="DUF5671"/>
</dbReference>
<dbReference type="Proteomes" id="UP000272908">
    <property type="component" value="Unassembled WGS sequence"/>
</dbReference>
<feature type="domain" description="DUF5671" evidence="2">
    <location>
        <begin position="66"/>
        <end position="200"/>
    </location>
</feature>
<dbReference type="EMBL" id="UIHC01000006">
    <property type="protein sequence ID" value="SUZ31139.1"/>
    <property type="molecule type" value="Genomic_DNA"/>
</dbReference>
<dbReference type="OrthoDB" id="529444at2"/>
<dbReference type="Pfam" id="PF18920">
    <property type="entry name" value="DUF5671"/>
    <property type="match status" value="1"/>
</dbReference>